<gene>
    <name evidence="3" type="ORF">GCM10022383_18610</name>
</gene>
<proteinExistence type="predicted"/>
<name>A0ABP7NAA3_9MICO</name>
<feature type="region of interest" description="Disordered" evidence="1">
    <location>
        <begin position="608"/>
        <end position="631"/>
    </location>
</feature>
<dbReference type="PANTHER" id="PTHR11365">
    <property type="entry name" value="5-OXOPROLINASE RELATED"/>
    <property type="match status" value="1"/>
</dbReference>
<accession>A0ABP7NAA3</accession>
<evidence type="ECO:0000259" key="2">
    <source>
        <dbReference type="Pfam" id="PF02538"/>
    </source>
</evidence>
<comment type="caution">
    <text evidence="3">The sequence shown here is derived from an EMBL/GenBank/DDBJ whole genome shotgun (WGS) entry which is preliminary data.</text>
</comment>
<dbReference type="Proteomes" id="UP001501591">
    <property type="component" value="Unassembled WGS sequence"/>
</dbReference>
<feature type="domain" description="Hydantoinase B/oxoprolinase" evidence="2">
    <location>
        <begin position="4"/>
        <end position="557"/>
    </location>
</feature>
<keyword evidence="4" id="KW-1185">Reference proteome</keyword>
<dbReference type="RefSeq" id="WP_344819280.1">
    <property type="nucleotide sequence ID" value="NZ_BAABCP010000001.1"/>
</dbReference>
<reference evidence="4" key="1">
    <citation type="journal article" date="2019" name="Int. J. Syst. Evol. Microbiol.">
        <title>The Global Catalogue of Microorganisms (GCM) 10K type strain sequencing project: providing services to taxonomists for standard genome sequencing and annotation.</title>
        <authorList>
            <consortium name="The Broad Institute Genomics Platform"/>
            <consortium name="The Broad Institute Genome Sequencing Center for Infectious Disease"/>
            <person name="Wu L."/>
            <person name="Ma J."/>
        </authorList>
    </citation>
    <scope>NUCLEOTIDE SEQUENCE [LARGE SCALE GENOMIC DNA]</scope>
    <source>
        <strain evidence="4">JCM 17024</strain>
    </source>
</reference>
<dbReference type="Pfam" id="PF02538">
    <property type="entry name" value="Hydantoinase_B"/>
    <property type="match status" value="1"/>
</dbReference>
<dbReference type="PANTHER" id="PTHR11365:SF23">
    <property type="entry name" value="HYPOTHETICAL 5-OXOPROLINASE (EUROFUNG)-RELATED"/>
    <property type="match status" value="1"/>
</dbReference>
<evidence type="ECO:0000256" key="1">
    <source>
        <dbReference type="SAM" id="MobiDB-lite"/>
    </source>
</evidence>
<dbReference type="InterPro" id="IPR003692">
    <property type="entry name" value="Hydantoinase_B"/>
</dbReference>
<sequence>MIVDPVTFEVVWHRLLDTTEEMGIKYMRTSGSPVLVGAYDASTGICLPDGQLVAMGPYITTQAHVLALIVQATLQKRSHRRGIRKGDMFICNDPYLGATHQPDVATVAPFHHGDRLHAWVGSSGHWLDIGGSEPGGFNMNATSVFDEGLRLPPTLLVEDGVLRDDIADLIMSQVREPLVELDLRGQVTSNQAGLLRLAELYDAYGADTVDAVMREGLDHVERRFRQRLRTLPDGVWREVQYLDHDGHQRNLRRIVCTVTKSGEQLTIDFDGSDPQVAGFANSAYGGLRASTLSAVCIMLGYDLTWNDGMARCVTINAPRRTIVTAEYPMPVSMATISAIVVNLNLVFSALSKMLLSSPAHHEEAMATWCGTSLGVSILGQNADGQMTVAPEGSHFAAGGGARTYADGVDTGGIIINTTANIPSIEQTEADYPLMYMFREQLTDSGGPGKFRGGMSGGVALVPYDHSGPVQTTFAGVGADTPNGFGLGGGLPGAAVRFVRYRNAGLPAALEAAQGLPGTEAEILGDREMTMINRSLAPFEDDTVEYHNWQGGGGFGDPIERATSAVEDDVRRRAVSRAVAHDVYGVVVDESGHVDEDATARRRDDIRRRRLADGVPAERPSDLPLPTAAEGTVTGTTSYGDIVRFDFDEDTATCMACGHRLSAAREDFRAGCLVETVSVAAAGPNRGQDYGADAVRLQTYCCPGCARQLEVSVVARSGPQPGFVLSAPGQGTRTAGD</sequence>
<evidence type="ECO:0000313" key="3">
    <source>
        <dbReference type="EMBL" id="GAA3941077.1"/>
    </source>
</evidence>
<protein>
    <submittedName>
        <fullName evidence="3">Hydantoinase B/oxoprolinase family protein</fullName>
    </submittedName>
</protein>
<dbReference type="InterPro" id="IPR045079">
    <property type="entry name" value="Oxoprolinase-like"/>
</dbReference>
<dbReference type="EMBL" id="BAABCP010000001">
    <property type="protein sequence ID" value="GAA3941077.1"/>
    <property type="molecule type" value="Genomic_DNA"/>
</dbReference>
<evidence type="ECO:0000313" key="4">
    <source>
        <dbReference type="Proteomes" id="UP001501591"/>
    </source>
</evidence>
<organism evidence="3 4">
    <name type="scientific">Microbacterium soli</name>
    <dbReference type="NCBI Taxonomy" id="446075"/>
    <lineage>
        <taxon>Bacteria</taxon>
        <taxon>Bacillati</taxon>
        <taxon>Actinomycetota</taxon>
        <taxon>Actinomycetes</taxon>
        <taxon>Micrococcales</taxon>
        <taxon>Microbacteriaceae</taxon>
        <taxon>Microbacterium</taxon>
    </lineage>
</organism>